<evidence type="ECO:0000313" key="2">
    <source>
        <dbReference type="EMBL" id="MEW5288810.1"/>
    </source>
</evidence>
<dbReference type="Proteomes" id="UP001554567">
    <property type="component" value="Unassembled WGS sequence"/>
</dbReference>
<feature type="compositionally biased region" description="Basic and acidic residues" evidence="1">
    <location>
        <begin position="114"/>
        <end position="124"/>
    </location>
</feature>
<feature type="compositionally biased region" description="Polar residues" evidence="1">
    <location>
        <begin position="125"/>
        <end position="140"/>
    </location>
</feature>
<dbReference type="RefSeq" id="WP_367166993.1">
    <property type="nucleotide sequence ID" value="NZ_JBFKZN010000003.1"/>
</dbReference>
<protein>
    <submittedName>
        <fullName evidence="2">Uncharacterized protein</fullName>
    </submittedName>
</protein>
<accession>A0ABV3MZ23</accession>
<comment type="caution">
    <text evidence="2">The sequence shown here is derived from an EMBL/GenBank/DDBJ whole genome shotgun (WGS) entry which is preliminary data.</text>
</comment>
<dbReference type="EMBL" id="JBFKZN010000003">
    <property type="protein sequence ID" value="MEW5288810.1"/>
    <property type="molecule type" value="Genomic_DNA"/>
</dbReference>
<reference evidence="2 3" key="1">
    <citation type="submission" date="2024-07" db="EMBL/GenBank/DDBJ databases">
        <authorList>
            <person name="Dulla G.F.J."/>
            <person name="Delorm J.G."/>
        </authorList>
    </citation>
    <scope>NUCLEOTIDE SEQUENCE [LARGE SCALE GENOMIC DNA]</scope>
    <source>
        <strain evidence="2 3">JGD 233</strain>
    </source>
</reference>
<feature type="region of interest" description="Disordered" evidence="1">
    <location>
        <begin position="82"/>
        <end position="146"/>
    </location>
</feature>
<name>A0ABV3MZ23_9GAMM</name>
<feature type="compositionally biased region" description="Basic and acidic residues" evidence="1">
    <location>
        <begin position="87"/>
        <end position="103"/>
    </location>
</feature>
<evidence type="ECO:0000313" key="3">
    <source>
        <dbReference type="Proteomes" id="UP001554567"/>
    </source>
</evidence>
<gene>
    <name evidence="2" type="ORF">ABW286_06405</name>
</gene>
<sequence length="146" mass="16043">MPYIAKNNNLKVEVTNSICHNELANTTSVSNLTTKIGKVENICCNKSDIINSHEVKDSSLPSLNIVISFSAQKNSSHSINVLSSARFENHPDSVTSDDSRENGSESQMSIGSSQEDKMSIDDSQRSFSESQMSIDSSQEYEMSIDD</sequence>
<organism evidence="2 3">
    <name type="scientific">Erwinia papayae</name>
    <dbReference type="NCBI Taxonomy" id="206499"/>
    <lineage>
        <taxon>Bacteria</taxon>
        <taxon>Pseudomonadati</taxon>
        <taxon>Pseudomonadota</taxon>
        <taxon>Gammaproteobacteria</taxon>
        <taxon>Enterobacterales</taxon>
        <taxon>Erwiniaceae</taxon>
        <taxon>Erwinia</taxon>
    </lineage>
</organism>
<feature type="compositionally biased region" description="Polar residues" evidence="1">
    <location>
        <begin position="104"/>
        <end position="113"/>
    </location>
</feature>
<evidence type="ECO:0000256" key="1">
    <source>
        <dbReference type="SAM" id="MobiDB-lite"/>
    </source>
</evidence>
<keyword evidence="3" id="KW-1185">Reference proteome</keyword>
<proteinExistence type="predicted"/>